<accession>A0ABR6IZ85</accession>
<keyword evidence="2" id="KW-1185">Reference proteome</keyword>
<dbReference type="EMBL" id="JACIFX010000028">
    <property type="protein sequence ID" value="MBB4233176.1"/>
    <property type="molecule type" value="Genomic_DNA"/>
</dbReference>
<sequence>MFDGGPIALCRIDAAPADTSVMRPAITFDRTSIPEALKGRRGQHLAHELSEHQDAAITVCIRPLFLRKTHETTVGRILPDKMPFKATKQIEPSLLEREFAALYSPNRATSYVPVVLGMITAYADVIL</sequence>
<dbReference type="Proteomes" id="UP000551353">
    <property type="component" value="Unassembled WGS sequence"/>
</dbReference>
<name>A0ABR6IZ85_9HYPH</name>
<comment type="caution">
    <text evidence="1">The sequence shown here is derived from an EMBL/GenBank/DDBJ whole genome shotgun (WGS) entry which is preliminary data.</text>
</comment>
<dbReference type="RefSeq" id="WP_022719119.1">
    <property type="nucleotide sequence ID" value="NZ_JACIFX010000028.1"/>
</dbReference>
<protein>
    <submittedName>
        <fullName evidence="1">Uncharacterized protein</fullName>
    </submittedName>
</protein>
<reference evidence="1 2" key="1">
    <citation type="submission" date="2020-08" db="EMBL/GenBank/DDBJ databases">
        <title>Genomic Encyclopedia of Type Strains, Phase IV (KMG-V): Genome sequencing to study the core and pangenomes of soil and plant-associated prokaryotes.</title>
        <authorList>
            <person name="Whitman W."/>
        </authorList>
    </citation>
    <scope>NUCLEOTIDE SEQUENCE [LARGE SCALE GENOMIC DNA]</scope>
    <source>
        <strain evidence="1 2">SEMIA 4087</strain>
    </source>
</reference>
<organism evidence="1 2">
    <name type="scientific">Rhizobium mongolense</name>
    <dbReference type="NCBI Taxonomy" id="57676"/>
    <lineage>
        <taxon>Bacteria</taxon>
        <taxon>Pseudomonadati</taxon>
        <taxon>Pseudomonadota</taxon>
        <taxon>Alphaproteobacteria</taxon>
        <taxon>Hyphomicrobiales</taxon>
        <taxon>Rhizobiaceae</taxon>
        <taxon>Rhizobium/Agrobacterium group</taxon>
        <taxon>Rhizobium</taxon>
    </lineage>
</organism>
<gene>
    <name evidence="1" type="ORF">GGD56_007079</name>
</gene>
<evidence type="ECO:0000313" key="1">
    <source>
        <dbReference type="EMBL" id="MBB4233176.1"/>
    </source>
</evidence>
<proteinExistence type="predicted"/>
<evidence type="ECO:0000313" key="2">
    <source>
        <dbReference type="Proteomes" id="UP000551353"/>
    </source>
</evidence>